<evidence type="ECO:0000313" key="1">
    <source>
        <dbReference type="Proteomes" id="UP000790787"/>
    </source>
</evidence>
<keyword evidence="1" id="KW-1185">Reference proteome</keyword>
<dbReference type="RefSeq" id="XP_075106756.1">
    <property type="nucleotide sequence ID" value="XM_075250655.1"/>
</dbReference>
<dbReference type="Proteomes" id="UP000790787">
    <property type="component" value="Chromosome 4"/>
</dbReference>
<evidence type="ECO:0000313" key="2">
    <source>
        <dbReference type="RefSeq" id="XP_075106756.1"/>
    </source>
</evidence>
<protein>
    <submittedName>
        <fullName evidence="2">Uncharacterized protein LOC142179781</fullName>
    </submittedName>
</protein>
<proteinExistence type="predicted"/>
<name>A0AC58UBA2_TOBAC</name>
<gene>
    <name evidence="2" type="primary">LOC142179781</name>
</gene>
<sequence length="626" mass="71657">MAIIVTLMNEMDKMSNGNDQLMSNLSCVKLDIKELESDKASLEKQVKDLKNQVLELTSENEKSLDTHCKGKMSDLQDKLEKELKITNDNLCDAECRNKVLSNKSGIDYRKPVPKFDPKYVGISDNDMCTHCGRVVHFRDTCPALIYAQFRNTFGIAKNVKKEEDPKVNPHVHTKWIKDKEKGQITGIGKDGKSLSHAIEDVYYVVGLKRNLLSISQMCDKGNEVKFNSKICIVTKLDTDEIVLKDKRHNNAYKISSMSLPQSEHTCLSVVEDDPLLWHRRLGHASLSHLNKLAAKDLVLGLPKVEFTYDKDEDYDIGFTGDGDTKEYDEDGSENRKEIDSDHEEPEEEITTLTDDQTNEVTHIEPELLGHSSGESSLGIQIRPQKHQSSHPLENINSDPNARVQTRSSLRNLCVLTAFLSQVEPKTITEALKDPNWIIAMQEELNQFERSKVWHLVQKPKNRTVIGTKWVFRNKLDKQGNITKNKVTLMDVKSAFLNGYLEDEVFVKQPPRFESEVFSYYVFKLDKALYGLKQAPRAWYERLSKFLLANNFVRGKVDNTLFLRSRGKNILIVQVYVDDIIFGVTNKAMCKEFTEMMGNEFEMSMMGELNFFLGLQIKQTPTRTMIH</sequence>
<reference evidence="2" key="2">
    <citation type="submission" date="2025-08" db="UniProtKB">
        <authorList>
            <consortium name="RefSeq"/>
        </authorList>
    </citation>
    <scope>IDENTIFICATION</scope>
    <source>
        <tissue evidence="2">Leaf</tissue>
    </source>
</reference>
<reference evidence="1" key="1">
    <citation type="journal article" date="2014" name="Nat. Commun.">
        <title>The tobacco genome sequence and its comparison with those of tomato and potato.</title>
        <authorList>
            <person name="Sierro N."/>
            <person name="Battey J.N."/>
            <person name="Ouadi S."/>
            <person name="Bakaher N."/>
            <person name="Bovet L."/>
            <person name="Willig A."/>
            <person name="Goepfert S."/>
            <person name="Peitsch M.C."/>
            <person name="Ivanov N.V."/>
        </authorList>
    </citation>
    <scope>NUCLEOTIDE SEQUENCE [LARGE SCALE GENOMIC DNA]</scope>
</reference>
<accession>A0AC58UBA2</accession>
<organism evidence="1 2">
    <name type="scientific">Nicotiana tabacum</name>
    <name type="common">Common tobacco</name>
    <dbReference type="NCBI Taxonomy" id="4097"/>
    <lineage>
        <taxon>Eukaryota</taxon>
        <taxon>Viridiplantae</taxon>
        <taxon>Streptophyta</taxon>
        <taxon>Embryophyta</taxon>
        <taxon>Tracheophyta</taxon>
        <taxon>Spermatophyta</taxon>
        <taxon>Magnoliopsida</taxon>
        <taxon>eudicotyledons</taxon>
        <taxon>Gunneridae</taxon>
        <taxon>Pentapetalae</taxon>
        <taxon>asterids</taxon>
        <taxon>lamiids</taxon>
        <taxon>Solanales</taxon>
        <taxon>Solanaceae</taxon>
        <taxon>Nicotianoideae</taxon>
        <taxon>Nicotianeae</taxon>
        <taxon>Nicotiana</taxon>
    </lineage>
</organism>